<evidence type="ECO:0000256" key="6">
    <source>
        <dbReference type="ARBA" id="ARBA00022962"/>
    </source>
</evidence>
<reference evidence="8" key="1">
    <citation type="journal article" date="2014" name="Front. Microbiol.">
        <title>High frequency of phylogenetically diverse reductive dehalogenase-homologous genes in deep subseafloor sedimentary metagenomes.</title>
        <authorList>
            <person name="Kawai M."/>
            <person name="Futagami T."/>
            <person name="Toyoda A."/>
            <person name="Takaki Y."/>
            <person name="Nishi S."/>
            <person name="Hori S."/>
            <person name="Arai W."/>
            <person name="Tsubouchi T."/>
            <person name="Morono Y."/>
            <person name="Uchiyama I."/>
            <person name="Ito T."/>
            <person name="Fujiyama A."/>
            <person name="Inagaki F."/>
            <person name="Takami H."/>
        </authorList>
    </citation>
    <scope>NUCLEOTIDE SEQUENCE</scope>
    <source>
        <strain evidence="8">Expedition CK06-06</strain>
    </source>
</reference>
<dbReference type="AlphaFoldDB" id="X1IC51"/>
<comment type="caution">
    <text evidence="8">The sequence shown here is derived from an EMBL/GenBank/DDBJ whole genome shotgun (WGS) entry which is preliminary data.</text>
</comment>
<feature type="non-terminal residue" evidence="8">
    <location>
        <position position="264"/>
    </location>
</feature>
<organism evidence="8">
    <name type="scientific">marine sediment metagenome</name>
    <dbReference type="NCBI Taxonomy" id="412755"/>
    <lineage>
        <taxon>unclassified sequences</taxon>
        <taxon>metagenomes</taxon>
        <taxon>ecological metagenomes</taxon>
    </lineage>
</organism>
<dbReference type="SUPFAM" id="SSF52402">
    <property type="entry name" value="Adenine nucleotide alpha hydrolases-like"/>
    <property type="match status" value="1"/>
</dbReference>
<keyword evidence="4" id="KW-0658">Purine biosynthesis</keyword>
<dbReference type="PRINTS" id="PR00097">
    <property type="entry name" value="ANTSNTHASEII"/>
</dbReference>
<evidence type="ECO:0000313" key="8">
    <source>
        <dbReference type="EMBL" id="GAH66850.1"/>
    </source>
</evidence>
<evidence type="ECO:0000256" key="5">
    <source>
        <dbReference type="ARBA" id="ARBA00022840"/>
    </source>
</evidence>
<dbReference type="FunFam" id="3.40.50.880:FF:000001">
    <property type="entry name" value="GMP synthase [glutamine-hydrolyzing]"/>
    <property type="match status" value="1"/>
</dbReference>
<dbReference type="InterPro" id="IPR022310">
    <property type="entry name" value="NAD/GMP_synthase"/>
</dbReference>
<dbReference type="GO" id="GO:0005829">
    <property type="term" value="C:cytosol"/>
    <property type="evidence" value="ECO:0007669"/>
    <property type="project" value="TreeGrafter"/>
</dbReference>
<dbReference type="InterPro" id="IPR004739">
    <property type="entry name" value="GMP_synth_GATase"/>
</dbReference>
<dbReference type="InterPro" id="IPR014729">
    <property type="entry name" value="Rossmann-like_a/b/a_fold"/>
</dbReference>
<keyword evidence="3" id="KW-0332">GMP biosynthesis</keyword>
<evidence type="ECO:0000256" key="3">
    <source>
        <dbReference type="ARBA" id="ARBA00022749"/>
    </source>
</evidence>
<keyword evidence="1" id="KW-0436">Ligase</keyword>
<dbReference type="NCBIfam" id="TIGR00888">
    <property type="entry name" value="guaA_Nterm"/>
    <property type="match status" value="1"/>
</dbReference>
<dbReference type="Gene3D" id="3.40.50.620">
    <property type="entry name" value="HUPs"/>
    <property type="match status" value="1"/>
</dbReference>
<evidence type="ECO:0000256" key="2">
    <source>
        <dbReference type="ARBA" id="ARBA00022741"/>
    </source>
</evidence>
<dbReference type="PROSITE" id="PS51273">
    <property type="entry name" value="GATASE_TYPE_1"/>
    <property type="match status" value="1"/>
</dbReference>
<dbReference type="EMBL" id="BARU01030753">
    <property type="protein sequence ID" value="GAH66850.1"/>
    <property type="molecule type" value="Genomic_DNA"/>
</dbReference>
<gene>
    <name evidence="8" type="ORF">S03H2_48745</name>
</gene>
<dbReference type="Pfam" id="PF00117">
    <property type="entry name" value="GATase"/>
    <property type="match status" value="1"/>
</dbReference>
<dbReference type="PANTHER" id="PTHR11922">
    <property type="entry name" value="GMP SYNTHASE-RELATED"/>
    <property type="match status" value="1"/>
</dbReference>
<dbReference type="PRINTS" id="PR00099">
    <property type="entry name" value="CPSGATASE"/>
</dbReference>
<sequence length="264" mass="28729">IPSAEREAIIVVDFGSQYSLLIARRVRECQVYCELVNPDTPWEDIAHLNPKGFILSGGPASVYATKAPLAPSYVYESKLPVMGICYGMQVLAHQLGGQVTPGAKHEYGHAVLHVSAADSPLFADLPDSSPVWMSHGDKIEKLPPGFTDLAYTENSPLAVMGKDDKIFGLQFHPEVAHTPEGKKILKNFVYRVCGCKGNWTMSNFIQDSLAGIQEQVGKGKVINALSGGVDSAVVATLIHRAIGDQLTCIFVNHGMLRREEVERT</sequence>
<keyword evidence="6" id="KW-0315">Glutamine amidotransferase</keyword>
<feature type="domain" description="GMPS ATP-PPase" evidence="7">
    <location>
        <begin position="199"/>
        <end position="264"/>
    </location>
</feature>
<dbReference type="InterPro" id="IPR029062">
    <property type="entry name" value="Class_I_gatase-like"/>
</dbReference>
<dbReference type="SUPFAM" id="SSF52317">
    <property type="entry name" value="Class I glutamine amidotransferase-like"/>
    <property type="match status" value="1"/>
</dbReference>
<dbReference type="Pfam" id="PF02540">
    <property type="entry name" value="NAD_synthase"/>
    <property type="match status" value="1"/>
</dbReference>
<dbReference type="InterPro" id="IPR017926">
    <property type="entry name" value="GATASE"/>
</dbReference>
<dbReference type="CDD" id="cd01742">
    <property type="entry name" value="GATase1_GMP_Synthase"/>
    <property type="match status" value="1"/>
</dbReference>
<name>X1IC51_9ZZZZ</name>
<dbReference type="PROSITE" id="PS51553">
    <property type="entry name" value="GMPS_ATP_PPASE"/>
    <property type="match status" value="1"/>
</dbReference>
<keyword evidence="2" id="KW-0547">Nucleotide-binding</keyword>
<evidence type="ECO:0000259" key="7">
    <source>
        <dbReference type="PROSITE" id="PS51553"/>
    </source>
</evidence>
<keyword evidence="5" id="KW-0067">ATP-binding</keyword>
<evidence type="ECO:0000256" key="4">
    <source>
        <dbReference type="ARBA" id="ARBA00022755"/>
    </source>
</evidence>
<dbReference type="PRINTS" id="PR00096">
    <property type="entry name" value="GATASE"/>
</dbReference>
<dbReference type="PANTHER" id="PTHR11922:SF2">
    <property type="entry name" value="GMP SYNTHASE [GLUTAMINE-HYDROLYZING]"/>
    <property type="match status" value="1"/>
</dbReference>
<proteinExistence type="predicted"/>
<evidence type="ECO:0000256" key="1">
    <source>
        <dbReference type="ARBA" id="ARBA00022598"/>
    </source>
</evidence>
<dbReference type="Gene3D" id="3.40.50.880">
    <property type="match status" value="1"/>
</dbReference>
<dbReference type="InterPro" id="IPR025777">
    <property type="entry name" value="GMPS_ATP_PPase_dom"/>
</dbReference>
<feature type="non-terminal residue" evidence="8">
    <location>
        <position position="1"/>
    </location>
</feature>
<dbReference type="GO" id="GO:0005524">
    <property type="term" value="F:ATP binding"/>
    <property type="evidence" value="ECO:0007669"/>
    <property type="project" value="UniProtKB-KW"/>
</dbReference>
<dbReference type="GO" id="GO:0003921">
    <property type="term" value="F:GMP synthase activity"/>
    <property type="evidence" value="ECO:0007669"/>
    <property type="project" value="InterPro"/>
</dbReference>
<protein>
    <recommendedName>
        <fullName evidence="7">GMPS ATP-PPase domain-containing protein</fullName>
    </recommendedName>
</protein>
<accession>X1IC51</accession>